<dbReference type="InterPro" id="IPR036020">
    <property type="entry name" value="WW_dom_sf"/>
</dbReference>
<dbReference type="CDD" id="cd00201">
    <property type="entry name" value="WW"/>
    <property type="match status" value="1"/>
</dbReference>
<dbReference type="Gene3D" id="2.20.70.10">
    <property type="match status" value="1"/>
</dbReference>
<evidence type="ECO:0000313" key="6">
    <source>
        <dbReference type="Proteomes" id="UP000760860"/>
    </source>
</evidence>
<dbReference type="InterPro" id="IPR002110">
    <property type="entry name" value="Ankyrin_rpt"/>
</dbReference>
<feature type="repeat" description="ANK" evidence="3">
    <location>
        <begin position="335"/>
        <end position="367"/>
    </location>
</feature>
<dbReference type="AlphaFoldDB" id="A0A8T1HHW7"/>
<dbReference type="PROSITE" id="PS50020">
    <property type="entry name" value="WW_DOMAIN_2"/>
    <property type="match status" value="1"/>
</dbReference>
<dbReference type="Pfam" id="PF12796">
    <property type="entry name" value="Ank_2"/>
    <property type="match status" value="1"/>
</dbReference>
<comment type="caution">
    <text evidence="5">The sequence shown here is derived from an EMBL/GenBank/DDBJ whole genome shotgun (WGS) entry which is preliminary data.</text>
</comment>
<dbReference type="PROSITE" id="PS50297">
    <property type="entry name" value="ANK_REP_REGION"/>
    <property type="match status" value="2"/>
</dbReference>
<keyword evidence="2 3" id="KW-0040">ANK repeat</keyword>
<protein>
    <recommendedName>
        <fullName evidence="4">WW domain-containing protein</fullName>
    </recommendedName>
</protein>
<evidence type="ECO:0000313" key="5">
    <source>
        <dbReference type="EMBL" id="KAG3211657.1"/>
    </source>
</evidence>
<dbReference type="SUPFAM" id="SSF48403">
    <property type="entry name" value="Ankyrin repeat"/>
    <property type="match status" value="1"/>
</dbReference>
<reference evidence="5" key="1">
    <citation type="submission" date="2018-05" db="EMBL/GenBank/DDBJ databases">
        <title>Effector identification in a new, highly contiguous assembly of the strawberry crown rot pathogen Phytophthora cactorum.</title>
        <authorList>
            <person name="Armitage A.D."/>
            <person name="Nellist C.F."/>
            <person name="Bates H."/>
            <person name="Vickerstaff R.J."/>
            <person name="Harrison R.J."/>
        </authorList>
    </citation>
    <scope>NUCLEOTIDE SEQUENCE</scope>
    <source>
        <strain evidence="5">P421</strain>
    </source>
</reference>
<dbReference type="EMBL" id="RCMV01000928">
    <property type="protein sequence ID" value="KAG3211657.1"/>
    <property type="molecule type" value="Genomic_DNA"/>
</dbReference>
<dbReference type="SMART" id="SM00456">
    <property type="entry name" value="WW"/>
    <property type="match status" value="1"/>
</dbReference>
<dbReference type="InterPro" id="IPR001202">
    <property type="entry name" value="WW_dom"/>
</dbReference>
<proteinExistence type="predicted"/>
<dbReference type="VEuPathDB" id="FungiDB:PC110_g16777"/>
<name>A0A8T1HHW7_9STRA</name>
<dbReference type="SMART" id="SM00248">
    <property type="entry name" value="ANK"/>
    <property type="match status" value="6"/>
</dbReference>
<evidence type="ECO:0000256" key="3">
    <source>
        <dbReference type="PROSITE-ProRule" id="PRU00023"/>
    </source>
</evidence>
<dbReference type="Proteomes" id="UP000760860">
    <property type="component" value="Unassembled WGS sequence"/>
</dbReference>
<dbReference type="Gene3D" id="1.25.40.20">
    <property type="entry name" value="Ankyrin repeat-containing domain"/>
    <property type="match status" value="1"/>
</dbReference>
<feature type="repeat" description="ANK" evidence="3">
    <location>
        <begin position="264"/>
        <end position="300"/>
    </location>
</feature>
<evidence type="ECO:0000256" key="1">
    <source>
        <dbReference type="ARBA" id="ARBA00022737"/>
    </source>
</evidence>
<evidence type="ECO:0000259" key="4">
    <source>
        <dbReference type="PROSITE" id="PS50020"/>
    </source>
</evidence>
<dbReference type="SUPFAM" id="SSF51045">
    <property type="entry name" value="WW domain"/>
    <property type="match status" value="1"/>
</dbReference>
<evidence type="ECO:0000256" key="2">
    <source>
        <dbReference type="ARBA" id="ARBA00023043"/>
    </source>
</evidence>
<keyword evidence="1" id="KW-0677">Repeat</keyword>
<sequence>MMELSEVEAVLAALVDAVISSVDHKEEAQDAEVLPIGGYLWKFPSEGSNRIESSSKILPPPAPQILDYPRECGQCGVCWVSDRAFELDHMRQCSVVTHVDIQEKAPNLGVARRVWCEVDGSFSRLQWRHDRDLDSGDNAINFIAFVDIAEISVLDEPAQSFQIVTLDHRTVVFQWRPGSETTSDLVPYRLELDARQWQEYLEELSRYARNLPVEEPATWSVADVYKEISGALSGSSAQDTRAVLKSKLNSVLKKCHPSSLCDDDGNSLVHLAISLNLGERIADIVSVLLDLGVDCNLQNHDGESPLLLVAASGDTATANVLLTAPSIQVNLSCALGVTAFHAAANAGDVRMMRLLFDGGAQPEKRDDNGWTALHYAAACSTGLEAIHFLCEMLTDEFIDAQCSEGNSALHVAAGCGCLDNVRALLETAASPHISNYSGESAYHLALRNHHIQCAVAVNDYQSIPPTGYTVPAKESVLSKATAVVRDEEQARRGGGGEEWVESFTEDGYSYYYNTITGESSWYKPGGYELPDALTHMHYESPNSGIYDEGVYGNDEDHSYYLAVDHEAGSILGDSMGQQLPLCLIPMVSPLTSLDNPTAAAKYEATRRRARKQRRRRQSKLHLIRSHEDTVLEEITQASTSYKKY</sequence>
<dbReference type="PANTHER" id="PTHR24171">
    <property type="entry name" value="ANKYRIN REPEAT DOMAIN-CONTAINING PROTEIN 39-RELATED"/>
    <property type="match status" value="1"/>
</dbReference>
<accession>A0A8T1HHW7</accession>
<dbReference type="PROSITE" id="PS50088">
    <property type="entry name" value="ANK_REPEAT"/>
    <property type="match status" value="3"/>
</dbReference>
<feature type="repeat" description="ANK" evidence="3">
    <location>
        <begin position="404"/>
        <end position="436"/>
    </location>
</feature>
<dbReference type="InterPro" id="IPR036770">
    <property type="entry name" value="Ankyrin_rpt-contain_sf"/>
</dbReference>
<dbReference type="Pfam" id="PF13637">
    <property type="entry name" value="Ank_4"/>
    <property type="match status" value="1"/>
</dbReference>
<feature type="domain" description="WW" evidence="4">
    <location>
        <begin position="499"/>
        <end position="526"/>
    </location>
</feature>
<gene>
    <name evidence="5" type="ORF">PC129_g17366</name>
</gene>
<dbReference type="PROSITE" id="PS01159">
    <property type="entry name" value="WW_DOMAIN_1"/>
    <property type="match status" value="1"/>
</dbReference>
<organism evidence="5 6">
    <name type="scientific">Phytophthora cactorum</name>
    <dbReference type="NCBI Taxonomy" id="29920"/>
    <lineage>
        <taxon>Eukaryota</taxon>
        <taxon>Sar</taxon>
        <taxon>Stramenopiles</taxon>
        <taxon>Oomycota</taxon>
        <taxon>Peronosporomycetes</taxon>
        <taxon>Peronosporales</taxon>
        <taxon>Peronosporaceae</taxon>
        <taxon>Phytophthora</taxon>
    </lineage>
</organism>
<dbReference type="Pfam" id="PF00397">
    <property type="entry name" value="WW"/>
    <property type="match status" value="1"/>
</dbReference>